<sequence>MRVVEGEQEIIETRKAIKIFQEKYLVMLIKFISFAHAKMVNKRTVAAE</sequence>
<accession>A0A077EFN0</accession>
<protein>
    <submittedName>
        <fullName evidence="2">Uncharacterized protein</fullName>
    </submittedName>
</protein>
<dbReference type="EMBL" id="CP007547">
    <property type="protein sequence ID" value="AIL46242.1"/>
    <property type="molecule type" value="Genomic_DNA"/>
</dbReference>
<organism evidence="2 3">
    <name type="scientific">Elizabethkingia anophelis NUHP1</name>
    <dbReference type="NCBI Taxonomy" id="1338011"/>
    <lineage>
        <taxon>Bacteria</taxon>
        <taxon>Pseudomonadati</taxon>
        <taxon>Bacteroidota</taxon>
        <taxon>Flavobacteriia</taxon>
        <taxon>Flavobacteriales</taxon>
        <taxon>Weeksellaceae</taxon>
        <taxon>Elizabethkingia</taxon>
    </lineage>
</organism>
<dbReference type="EMBL" id="CP007547">
    <property type="protein sequence ID" value="AIL43983.1"/>
    <property type="molecule type" value="Genomic_DNA"/>
</dbReference>
<evidence type="ECO:0000313" key="3">
    <source>
        <dbReference type="Proteomes" id="UP000028933"/>
    </source>
</evidence>
<dbReference type="Proteomes" id="UP000028933">
    <property type="component" value="Chromosome"/>
</dbReference>
<gene>
    <name evidence="1" type="ORF">BD94_0208</name>
    <name evidence="2" type="ORF">BD94_2467</name>
</gene>
<evidence type="ECO:0000313" key="1">
    <source>
        <dbReference type="EMBL" id="AIL43983.1"/>
    </source>
</evidence>
<dbReference type="AlphaFoldDB" id="A0A077EFN0"/>
<dbReference type="STRING" id="1338011.BD94_0208"/>
<reference evidence="2" key="2">
    <citation type="journal article" date="2015" name="Genome Biol. Evol.">
        <title>Complete Genome Sequence and Transcriptomic Analysis of the Novel Pathogen Elizabethkingia anophelis in Response to Oxidative Stress.</title>
        <authorList>
            <person name="Li Y."/>
            <person name="Liu Y."/>
            <person name="Chew S.C."/>
            <person name="Tay M."/>
            <person name="Salido M.M."/>
            <person name="Teo J."/>
            <person name="Lauro F.M."/>
            <person name="Givskov M."/>
            <person name="Yang L."/>
        </authorList>
    </citation>
    <scope>NUCLEOTIDE SEQUENCE</scope>
    <source>
        <strain evidence="2">NUHP1</strain>
    </source>
</reference>
<name>A0A077EFN0_9FLAO</name>
<reference evidence="2" key="1">
    <citation type="journal article" date="2013" name="Lancet">
        <title>First case of E anophelis outbreak in an intensive-care unit.</title>
        <authorList>
            <person name="Teo J."/>
            <person name="Tan S.Y."/>
            <person name="Tay M."/>
            <person name="Ding Y."/>
            <person name="Kjelleberg S."/>
            <person name="Givskov M."/>
            <person name="Lin R.T."/>
            <person name="Yang L."/>
        </authorList>
    </citation>
    <scope>NUCLEOTIDE SEQUENCE [LARGE SCALE GENOMIC DNA]</scope>
    <source>
        <strain evidence="2">NUHP1</strain>
    </source>
</reference>
<dbReference type="KEGG" id="eao:BD94_0208"/>
<dbReference type="HOGENOM" id="CLU_3152306_0_0_10"/>
<proteinExistence type="predicted"/>
<evidence type="ECO:0000313" key="2">
    <source>
        <dbReference type="EMBL" id="AIL46242.1"/>
    </source>
</evidence>
<dbReference type="KEGG" id="eao:BD94_2467"/>